<accession>A0A7W8IHE7</accession>
<protein>
    <submittedName>
        <fullName evidence="1">Uncharacterized protein</fullName>
    </submittedName>
</protein>
<dbReference type="EMBL" id="JACHDY010000001">
    <property type="protein sequence ID" value="MBB5316335.1"/>
    <property type="molecule type" value="Genomic_DNA"/>
</dbReference>
<reference evidence="1" key="1">
    <citation type="submission" date="2020-08" db="EMBL/GenBank/DDBJ databases">
        <title>Genomic Encyclopedia of Type Strains, Phase IV (KMG-V): Genome sequencing to study the core and pangenomes of soil and plant-associated prokaryotes.</title>
        <authorList>
            <person name="Whitman W."/>
        </authorList>
    </citation>
    <scope>NUCLEOTIDE SEQUENCE [LARGE SCALE GENOMIC DNA]</scope>
    <source>
        <strain evidence="1">M8UP27</strain>
    </source>
</reference>
<sequence length="205" mass="24043">MKELAHQQKAFGKELGWDDKSAFGLAIKCLMYMQTLDKKRFRMFYCAVDLKAWRRLKALTFDLVDPIDICNTCVPELVLDWYAKTYPSLTRPGIDVFKYYFDRGELFLEAFKRKWIAERDRPHSNSELNLWSLVESVNETDMRLAPGIQAADMLAWSHNRETRSPGSKGNHLCHLMRTVIPSLHIIWDEAKLRQTCRPLIYLPPF</sequence>
<evidence type="ECO:0000313" key="1">
    <source>
        <dbReference type="EMBL" id="MBB5316335.1"/>
    </source>
</evidence>
<comment type="caution">
    <text evidence="1">The sequence shown here is derived from an EMBL/GenBank/DDBJ whole genome shotgun (WGS) entry which is preliminary data.</text>
</comment>
<name>A0A7W8IHE7_9BACT</name>
<proteinExistence type="predicted"/>
<organism evidence="1 2">
    <name type="scientific">Tunturiibacter empetritectus</name>
    <dbReference type="NCBI Taxonomy" id="3069691"/>
    <lineage>
        <taxon>Bacteria</taxon>
        <taxon>Pseudomonadati</taxon>
        <taxon>Acidobacteriota</taxon>
        <taxon>Terriglobia</taxon>
        <taxon>Terriglobales</taxon>
        <taxon>Acidobacteriaceae</taxon>
        <taxon>Tunturiibacter</taxon>
    </lineage>
</organism>
<dbReference type="AlphaFoldDB" id="A0A7W8IHE7"/>
<dbReference type="Proteomes" id="UP000568106">
    <property type="component" value="Unassembled WGS sequence"/>
</dbReference>
<keyword evidence="2" id="KW-1185">Reference proteome</keyword>
<evidence type="ECO:0000313" key="2">
    <source>
        <dbReference type="Proteomes" id="UP000568106"/>
    </source>
</evidence>
<gene>
    <name evidence="1" type="ORF">HDF09_000985</name>
</gene>